<protein>
    <submittedName>
        <fullName evidence="1">Uncharacterized protein</fullName>
    </submittedName>
</protein>
<name>A0A4C1WGU0_EUMVA</name>
<reference evidence="1 2" key="1">
    <citation type="journal article" date="2019" name="Commun. Biol.">
        <title>The bagworm genome reveals a unique fibroin gene that provides high tensile strength.</title>
        <authorList>
            <person name="Kono N."/>
            <person name="Nakamura H."/>
            <person name="Ohtoshi R."/>
            <person name="Tomita M."/>
            <person name="Numata K."/>
            <person name="Arakawa K."/>
        </authorList>
    </citation>
    <scope>NUCLEOTIDE SEQUENCE [LARGE SCALE GENOMIC DNA]</scope>
</reference>
<comment type="caution">
    <text evidence="1">The sequence shown here is derived from an EMBL/GenBank/DDBJ whole genome shotgun (WGS) entry which is preliminary data.</text>
</comment>
<dbReference type="AlphaFoldDB" id="A0A4C1WGU0"/>
<evidence type="ECO:0000313" key="1">
    <source>
        <dbReference type="EMBL" id="GBP50060.1"/>
    </source>
</evidence>
<sequence>MQDDTTFTVIIMEFVNNLRQMNGFVPINIHTILQSNRSHVSSFIQKKEAIIRLEALHSHATLFQKLIVRPMHTYIQEREVTTKQSLNLRFTIVKQIQGVSLFEKLRGVSLTLRDSRIQSTWRPRLVACIQPS</sequence>
<dbReference type="Proteomes" id="UP000299102">
    <property type="component" value="Unassembled WGS sequence"/>
</dbReference>
<organism evidence="1 2">
    <name type="scientific">Eumeta variegata</name>
    <name type="common">Bagworm moth</name>
    <name type="synonym">Eumeta japonica</name>
    <dbReference type="NCBI Taxonomy" id="151549"/>
    <lineage>
        <taxon>Eukaryota</taxon>
        <taxon>Metazoa</taxon>
        <taxon>Ecdysozoa</taxon>
        <taxon>Arthropoda</taxon>
        <taxon>Hexapoda</taxon>
        <taxon>Insecta</taxon>
        <taxon>Pterygota</taxon>
        <taxon>Neoptera</taxon>
        <taxon>Endopterygota</taxon>
        <taxon>Lepidoptera</taxon>
        <taxon>Glossata</taxon>
        <taxon>Ditrysia</taxon>
        <taxon>Tineoidea</taxon>
        <taxon>Psychidae</taxon>
        <taxon>Oiketicinae</taxon>
        <taxon>Eumeta</taxon>
    </lineage>
</organism>
<keyword evidence="2" id="KW-1185">Reference proteome</keyword>
<dbReference type="EMBL" id="BGZK01000557">
    <property type="protein sequence ID" value="GBP50060.1"/>
    <property type="molecule type" value="Genomic_DNA"/>
</dbReference>
<proteinExistence type="predicted"/>
<gene>
    <name evidence="1" type="ORF">EVAR_39638_1</name>
</gene>
<evidence type="ECO:0000313" key="2">
    <source>
        <dbReference type="Proteomes" id="UP000299102"/>
    </source>
</evidence>
<accession>A0A4C1WGU0</accession>